<dbReference type="EMBL" id="LUGG01000006">
    <property type="protein sequence ID" value="OBZ74193.1"/>
    <property type="molecule type" value="Genomic_DNA"/>
</dbReference>
<protein>
    <submittedName>
        <fullName evidence="2">Uncharacterized protein</fullName>
    </submittedName>
</protein>
<dbReference type="AlphaFoldDB" id="A0A1C7MBA8"/>
<gene>
    <name evidence="2" type="ORF">A0H81_06181</name>
</gene>
<reference evidence="2 3" key="1">
    <citation type="submission" date="2016-03" db="EMBL/GenBank/DDBJ databases">
        <title>Whole genome sequencing of Grifola frondosa 9006-11.</title>
        <authorList>
            <person name="Min B."/>
            <person name="Park H."/>
            <person name="Kim J.-G."/>
            <person name="Cho H."/>
            <person name="Oh Y.-L."/>
            <person name="Kong W.-S."/>
            <person name="Choi I.-G."/>
        </authorList>
    </citation>
    <scope>NUCLEOTIDE SEQUENCE [LARGE SCALE GENOMIC DNA]</scope>
    <source>
        <strain evidence="2 3">9006-11</strain>
    </source>
</reference>
<keyword evidence="1" id="KW-1133">Transmembrane helix</keyword>
<accession>A0A1C7MBA8</accession>
<sequence length="173" mass="19433">MIGYQRSSSSQRLRTPGCTALHARKLSSTSSSSILAVIHTLLFNILLFGYYHQDPLTRKFLVLVMDTINQVLINRGVWVLISITETQMPTSVDYLVNDCSIFHIGTLSKHPASGVDYSRHLSDSPPNYFLFTGSGFSVATSGYSRQFLFLVLFSNLVRRKSEVIVSWLFSAIF</sequence>
<dbReference type="Proteomes" id="UP000092993">
    <property type="component" value="Unassembled WGS sequence"/>
</dbReference>
<organism evidence="2 3">
    <name type="scientific">Grifola frondosa</name>
    <name type="common">Maitake</name>
    <name type="synonym">Polyporus frondosus</name>
    <dbReference type="NCBI Taxonomy" id="5627"/>
    <lineage>
        <taxon>Eukaryota</taxon>
        <taxon>Fungi</taxon>
        <taxon>Dikarya</taxon>
        <taxon>Basidiomycota</taxon>
        <taxon>Agaricomycotina</taxon>
        <taxon>Agaricomycetes</taxon>
        <taxon>Polyporales</taxon>
        <taxon>Grifolaceae</taxon>
        <taxon>Grifola</taxon>
    </lineage>
</organism>
<evidence type="ECO:0000313" key="2">
    <source>
        <dbReference type="EMBL" id="OBZ74193.1"/>
    </source>
</evidence>
<keyword evidence="1" id="KW-0472">Membrane</keyword>
<proteinExistence type="predicted"/>
<keyword evidence="1" id="KW-0812">Transmembrane</keyword>
<comment type="caution">
    <text evidence="2">The sequence shown here is derived from an EMBL/GenBank/DDBJ whole genome shotgun (WGS) entry which is preliminary data.</text>
</comment>
<evidence type="ECO:0000256" key="1">
    <source>
        <dbReference type="SAM" id="Phobius"/>
    </source>
</evidence>
<evidence type="ECO:0000313" key="3">
    <source>
        <dbReference type="Proteomes" id="UP000092993"/>
    </source>
</evidence>
<keyword evidence="3" id="KW-1185">Reference proteome</keyword>
<name>A0A1C7MBA8_GRIFR</name>
<feature type="transmembrane region" description="Helical" evidence="1">
    <location>
        <begin position="34"/>
        <end position="51"/>
    </location>
</feature>